<proteinExistence type="inferred from homology"/>
<evidence type="ECO:0000313" key="6">
    <source>
        <dbReference type="EMBL" id="CAI2381636.1"/>
    </source>
</evidence>
<comment type="similarity">
    <text evidence="1">Belongs to the DeSI family.</text>
</comment>
<dbReference type="PANTHER" id="PTHR12378">
    <property type="entry name" value="DESUMOYLATING ISOPEPTIDASE"/>
    <property type="match status" value="1"/>
</dbReference>
<keyword evidence="3" id="KW-0378">Hydrolase</keyword>
<name>A0AAD2D6R7_EUPCR</name>
<dbReference type="GO" id="GO:0006508">
    <property type="term" value="P:proteolysis"/>
    <property type="evidence" value="ECO:0007669"/>
    <property type="project" value="UniProtKB-KW"/>
</dbReference>
<keyword evidence="7" id="KW-1185">Reference proteome</keyword>
<feature type="region of interest" description="Disordered" evidence="4">
    <location>
        <begin position="145"/>
        <end position="190"/>
    </location>
</feature>
<dbReference type="PANTHER" id="PTHR12378:SF80">
    <property type="entry name" value="IP06716P-RELATED"/>
    <property type="match status" value="1"/>
</dbReference>
<sequence length="190" mass="21074">MSYKIILNIYDLSPANKYLYSVGLGFYHTGVEVNGKEWSFGGNPEMTGTGVFDSEPLSLEGEAYRASVELGTISSMSEFYRALEIVKQDFEANQYNVLTKNCNHFSDAICRKMLGRGIPGYINRMAKMGSCCRCLIPKKMMNNDPVLSGNNPQSKAQNSSNGYQYNHIRDTSNPSGFQAFRGKGTRIGDA</sequence>
<dbReference type="EMBL" id="CAMPGE010023731">
    <property type="protein sequence ID" value="CAI2381636.1"/>
    <property type="molecule type" value="Genomic_DNA"/>
</dbReference>
<feature type="domain" description="PPPDE" evidence="5">
    <location>
        <begin position="3"/>
        <end position="140"/>
    </location>
</feature>
<dbReference type="Pfam" id="PF05903">
    <property type="entry name" value="Peptidase_C97"/>
    <property type="match status" value="1"/>
</dbReference>
<reference evidence="6" key="1">
    <citation type="submission" date="2023-07" db="EMBL/GenBank/DDBJ databases">
        <authorList>
            <consortium name="AG Swart"/>
            <person name="Singh M."/>
            <person name="Singh A."/>
            <person name="Seah K."/>
            <person name="Emmerich C."/>
        </authorList>
    </citation>
    <scope>NUCLEOTIDE SEQUENCE</scope>
    <source>
        <strain evidence="6">DP1</strain>
    </source>
</reference>
<evidence type="ECO:0000256" key="2">
    <source>
        <dbReference type="ARBA" id="ARBA00022670"/>
    </source>
</evidence>
<evidence type="ECO:0000259" key="5">
    <source>
        <dbReference type="PROSITE" id="PS51858"/>
    </source>
</evidence>
<dbReference type="InterPro" id="IPR008580">
    <property type="entry name" value="PPPDE_dom"/>
</dbReference>
<comment type="caution">
    <text evidence="6">The sequence shown here is derived from an EMBL/GenBank/DDBJ whole genome shotgun (WGS) entry which is preliminary data.</text>
</comment>
<dbReference type="Gene3D" id="3.90.1720.30">
    <property type="entry name" value="PPPDE domains"/>
    <property type="match status" value="1"/>
</dbReference>
<evidence type="ECO:0000256" key="4">
    <source>
        <dbReference type="SAM" id="MobiDB-lite"/>
    </source>
</evidence>
<dbReference type="InterPro" id="IPR042266">
    <property type="entry name" value="PPPDE_sf"/>
</dbReference>
<gene>
    <name evidence="6" type="ORF">ECRASSUSDP1_LOCUS23094</name>
</gene>
<keyword evidence="2" id="KW-0645">Protease</keyword>
<dbReference type="GO" id="GO:0101005">
    <property type="term" value="F:deubiquitinase activity"/>
    <property type="evidence" value="ECO:0007669"/>
    <property type="project" value="TreeGrafter"/>
</dbReference>
<dbReference type="SMART" id="SM01179">
    <property type="entry name" value="DUF862"/>
    <property type="match status" value="1"/>
</dbReference>
<feature type="compositionally biased region" description="Polar residues" evidence="4">
    <location>
        <begin position="148"/>
        <end position="164"/>
    </location>
</feature>
<dbReference type="PROSITE" id="PS51858">
    <property type="entry name" value="PPPDE"/>
    <property type="match status" value="1"/>
</dbReference>
<protein>
    <recommendedName>
        <fullName evidence="5">PPPDE domain-containing protein</fullName>
    </recommendedName>
</protein>
<evidence type="ECO:0000256" key="1">
    <source>
        <dbReference type="ARBA" id="ARBA00008140"/>
    </source>
</evidence>
<accession>A0AAD2D6R7</accession>
<evidence type="ECO:0000313" key="7">
    <source>
        <dbReference type="Proteomes" id="UP001295684"/>
    </source>
</evidence>
<dbReference type="AlphaFoldDB" id="A0AAD2D6R7"/>
<evidence type="ECO:0000256" key="3">
    <source>
        <dbReference type="ARBA" id="ARBA00022801"/>
    </source>
</evidence>
<dbReference type="GO" id="GO:0016579">
    <property type="term" value="P:protein deubiquitination"/>
    <property type="evidence" value="ECO:0007669"/>
    <property type="project" value="TreeGrafter"/>
</dbReference>
<dbReference type="Proteomes" id="UP001295684">
    <property type="component" value="Unassembled WGS sequence"/>
</dbReference>
<organism evidence="6 7">
    <name type="scientific">Euplotes crassus</name>
    <dbReference type="NCBI Taxonomy" id="5936"/>
    <lineage>
        <taxon>Eukaryota</taxon>
        <taxon>Sar</taxon>
        <taxon>Alveolata</taxon>
        <taxon>Ciliophora</taxon>
        <taxon>Intramacronucleata</taxon>
        <taxon>Spirotrichea</taxon>
        <taxon>Hypotrichia</taxon>
        <taxon>Euplotida</taxon>
        <taxon>Euplotidae</taxon>
        <taxon>Moneuplotes</taxon>
    </lineage>
</organism>